<dbReference type="Pfam" id="PF13041">
    <property type="entry name" value="PPR_2"/>
    <property type="match status" value="1"/>
</dbReference>
<reference evidence="1" key="1">
    <citation type="journal article" date="2014" name="Front. Microbiol.">
        <title>High frequency of phylogenetically diverse reductive dehalogenase-homologous genes in deep subseafloor sedimentary metagenomes.</title>
        <authorList>
            <person name="Kawai M."/>
            <person name="Futagami T."/>
            <person name="Toyoda A."/>
            <person name="Takaki Y."/>
            <person name="Nishi S."/>
            <person name="Hori S."/>
            <person name="Arai W."/>
            <person name="Tsubouchi T."/>
            <person name="Morono Y."/>
            <person name="Uchiyama I."/>
            <person name="Ito T."/>
            <person name="Fujiyama A."/>
            <person name="Inagaki F."/>
            <person name="Takami H."/>
        </authorList>
    </citation>
    <scope>NUCLEOTIDE SEQUENCE</scope>
    <source>
        <strain evidence="1">Expedition CK06-06</strain>
    </source>
</reference>
<comment type="caution">
    <text evidence="1">The sequence shown here is derived from an EMBL/GenBank/DDBJ whole genome shotgun (WGS) entry which is preliminary data.</text>
</comment>
<evidence type="ECO:0000313" key="1">
    <source>
        <dbReference type="EMBL" id="GAF95013.1"/>
    </source>
</evidence>
<accession>X0TN97</accession>
<dbReference type="Gene3D" id="1.25.40.10">
    <property type="entry name" value="Tetratricopeptide repeat domain"/>
    <property type="match status" value="1"/>
</dbReference>
<dbReference type="InterPro" id="IPR002885">
    <property type="entry name" value="PPR_rpt"/>
</dbReference>
<evidence type="ECO:0008006" key="2">
    <source>
        <dbReference type="Google" id="ProtNLM"/>
    </source>
</evidence>
<protein>
    <recommendedName>
        <fullName evidence="2">Pentatricopeptide repeat-containing protein</fullName>
    </recommendedName>
</protein>
<gene>
    <name evidence="1" type="ORF">S01H1_24474</name>
</gene>
<sequence length="47" mass="5368">ENIQPDVVTYNTLLSMAADYEAAKDWLETMRSENIQLDVVAYNTLMS</sequence>
<dbReference type="EMBL" id="BARS01014595">
    <property type="protein sequence ID" value="GAF95013.1"/>
    <property type="molecule type" value="Genomic_DNA"/>
</dbReference>
<proteinExistence type="predicted"/>
<feature type="non-terminal residue" evidence="1">
    <location>
        <position position="47"/>
    </location>
</feature>
<name>X0TN97_9ZZZZ</name>
<dbReference type="AlphaFoldDB" id="X0TN97"/>
<feature type="non-terminal residue" evidence="1">
    <location>
        <position position="1"/>
    </location>
</feature>
<dbReference type="InterPro" id="IPR011990">
    <property type="entry name" value="TPR-like_helical_dom_sf"/>
</dbReference>
<organism evidence="1">
    <name type="scientific">marine sediment metagenome</name>
    <dbReference type="NCBI Taxonomy" id="412755"/>
    <lineage>
        <taxon>unclassified sequences</taxon>
        <taxon>metagenomes</taxon>
        <taxon>ecological metagenomes</taxon>
    </lineage>
</organism>